<dbReference type="AlphaFoldDB" id="A0A5J5BSE0"/>
<dbReference type="PROSITE" id="PS50158">
    <property type="entry name" value="ZF_CCHC"/>
    <property type="match status" value="9"/>
</dbReference>
<feature type="domain" description="CCHC-type" evidence="2">
    <location>
        <begin position="283"/>
        <end position="298"/>
    </location>
</feature>
<dbReference type="EMBL" id="CM018033">
    <property type="protein sequence ID" value="KAA8546033.1"/>
    <property type="molecule type" value="Genomic_DNA"/>
</dbReference>
<keyword evidence="4" id="KW-1185">Reference proteome</keyword>
<accession>A0A5J5BSE0</accession>
<organism evidence="3 4">
    <name type="scientific">Nyssa sinensis</name>
    <dbReference type="NCBI Taxonomy" id="561372"/>
    <lineage>
        <taxon>Eukaryota</taxon>
        <taxon>Viridiplantae</taxon>
        <taxon>Streptophyta</taxon>
        <taxon>Embryophyta</taxon>
        <taxon>Tracheophyta</taxon>
        <taxon>Spermatophyta</taxon>
        <taxon>Magnoliopsida</taxon>
        <taxon>eudicotyledons</taxon>
        <taxon>Gunneridae</taxon>
        <taxon>Pentapetalae</taxon>
        <taxon>asterids</taxon>
        <taxon>Cornales</taxon>
        <taxon>Nyssaceae</taxon>
        <taxon>Nyssa</taxon>
    </lineage>
</organism>
<keyword evidence="1" id="KW-0479">Metal-binding</keyword>
<evidence type="ECO:0000313" key="3">
    <source>
        <dbReference type="EMBL" id="KAA8546033.1"/>
    </source>
</evidence>
<dbReference type="Pfam" id="PF13917">
    <property type="entry name" value="zf-CCHC_3"/>
    <property type="match status" value="1"/>
</dbReference>
<evidence type="ECO:0000259" key="2">
    <source>
        <dbReference type="PROSITE" id="PS50158"/>
    </source>
</evidence>
<dbReference type="PANTHER" id="PTHR47103">
    <property type="entry name" value="DNA-BINDING PROTEIN"/>
    <property type="match status" value="1"/>
</dbReference>
<feature type="domain" description="CCHC-type" evidence="2">
    <location>
        <begin position="176"/>
        <end position="191"/>
    </location>
</feature>
<dbReference type="InterPro" id="IPR036875">
    <property type="entry name" value="Znf_CCHC_sf"/>
</dbReference>
<evidence type="ECO:0000313" key="4">
    <source>
        <dbReference type="Proteomes" id="UP000325577"/>
    </source>
</evidence>
<dbReference type="SUPFAM" id="SSF57756">
    <property type="entry name" value="Retrovirus zinc finger-like domains"/>
    <property type="match status" value="4"/>
</dbReference>
<dbReference type="PANTHER" id="PTHR47103:SF6">
    <property type="entry name" value="ZINC FINGER PROTEIN GIS2-LIKE"/>
    <property type="match status" value="1"/>
</dbReference>
<dbReference type="Pfam" id="PF00098">
    <property type="entry name" value="zf-CCHC"/>
    <property type="match status" value="8"/>
</dbReference>
<dbReference type="Proteomes" id="UP000325577">
    <property type="component" value="Linkage Group LG10"/>
</dbReference>
<reference evidence="3 4" key="1">
    <citation type="submission" date="2019-09" db="EMBL/GenBank/DDBJ databases">
        <title>A chromosome-level genome assembly of the Chinese tupelo Nyssa sinensis.</title>
        <authorList>
            <person name="Yang X."/>
            <person name="Kang M."/>
            <person name="Yang Y."/>
            <person name="Xiong H."/>
            <person name="Wang M."/>
            <person name="Zhang Z."/>
            <person name="Wang Z."/>
            <person name="Wu H."/>
            <person name="Ma T."/>
            <person name="Liu J."/>
            <person name="Xi Z."/>
        </authorList>
    </citation>
    <scope>NUCLEOTIDE SEQUENCE [LARGE SCALE GENOMIC DNA]</scope>
    <source>
        <strain evidence="3">J267</strain>
        <tissue evidence="3">Leaf</tissue>
    </source>
</reference>
<gene>
    <name evidence="3" type="ORF">F0562_020516</name>
</gene>
<dbReference type="SMART" id="SM00343">
    <property type="entry name" value="ZnF_C2HC"/>
    <property type="match status" value="9"/>
</dbReference>
<feature type="domain" description="CCHC-type" evidence="2">
    <location>
        <begin position="214"/>
        <end position="229"/>
    </location>
</feature>
<dbReference type="Pfam" id="PF26631">
    <property type="entry name" value="DUF8204"/>
    <property type="match status" value="1"/>
</dbReference>
<protein>
    <recommendedName>
        <fullName evidence="2">CCHC-type domain-containing protein</fullName>
    </recommendedName>
</protein>
<sequence length="555" mass="61559">MARHGAQASGHIYRNSRIIVPEATKQGGGRGCGGGGVFADQWWLVFIGIILNMSSYSRSRSPMDRKIRTERYSHRNAPYRRESRQGFSQSNLCKNCKQPGHYARECPNVAICHNCGLPGHIASECTTKSLCWNCQEPGHMAGNCPNEGICHTCGKAGHHSRDCTAPPLRPGDLRLCNNCFKQGHMAAECTNDKACKNCRRTGHLARDCHNDPVCNLCNIAGHVARECPKGNVIEGRGAGARGAYRDIICRNCQQPGHMSRDCMGMGMGLGMGMGMGMGPLMICHNCGGRGHLSYQCPSERFMDRFPRSLAAEHLYFLVYNVVFSNSKPRMALGRTWPGEPYTEWRGLESLLMRKLANLNPPCRLRLLASTGVMAVTGISRSSSLTSNAIGGEFVVEGRVLIVPSYIVGESELETSKEDHSLKDFKYSCVGYSVHLDKKDPSTDPQEKQAELPFCVGIELLLDRRPSHANHVPAHVHKREDGNPIPQPRTYKPSHSPWDEFVSRYARNASVVALGVARNMIRVGNHIKSNLDDVMYPYRRRPKKKRIATVSRDVTT</sequence>
<dbReference type="GO" id="GO:0003676">
    <property type="term" value="F:nucleic acid binding"/>
    <property type="evidence" value="ECO:0007669"/>
    <property type="project" value="InterPro"/>
</dbReference>
<proteinExistence type="predicted"/>
<keyword evidence="1" id="KW-0862">Zinc</keyword>
<evidence type="ECO:0000256" key="1">
    <source>
        <dbReference type="PROSITE-ProRule" id="PRU00047"/>
    </source>
</evidence>
<dbReference type="InterPro" id="IPR058517">
    <property type="entry name" value="DUF8204"/>
</dbReference>
<feature type="domain" description="CCHC-type" evidence="2">
    <location>
        <begin position="249"/>
        <end position="262"/>
    </location>
</feature>
<feature type="domain" description="CCHC-type" evidence="2">
    <location>
        <begin position="93"/>
        <end position="108"/>
    </location>
</feature>
<feature type="domain" description="CCHC-type" evidence="2">
    <location>
        <begin position="112"/>
        <end position="125"/>
    </location>
</feature>
<dbReference type="InterPro" id="IPR001878">
    <property type="entry name" value="Znf_CCHC"/>
</dbReference>
<dbReference type="Gene3D" id="4.10.60.10">
    <property type="entry name" value="Zinc finger, CCHC-type"/>
    <property type="match status" value="5"/>
</dbReference>
<dbReference type="GO" id="GO:0008270">
    <property type="term" value="F:zinc ion binding"/>
    <property type="evidence" value="ECO:0007669"/>
    <property type="project" value="UniProtKB-KW"/>
</dbReference>
<feature type="domain" description="CCHC-type" evidence="2">
    <location>
        <begin position="131"/>
        <end position="146"/>
    </location>
</feature>
<feature type="domain" description="CCHC-type" evidence="2">
    <location>
        <begin position="195"/>
        <end position="208"/>
    </location>
</feature>
<dbReference type="OrthoDB" id="3863715at2759"/>
<name>A0A5J5BSE0_9ASTE</name>
<feature type="domain" description="CCHC-type" evidence="2">
    <location>
        <begin position="150"/>
        <end position="163"/>
    </location>
</feature>
<keyword evidence="1" id="KW-0863">Zinc-finger</keyword>